<dbReference type="Pfam" id="PF03559">
    <property type="entry name" value="Hexose_dehydrat"/>
    <property type="match status" value="2"/>
</dbReference>
<evidence type="ECO:0000313" key="3">
    <source>
        <dbReference type="Proteomes" id="UP000248333"/>
    </source>
</evidence>
<comment type="caution">
    <text evidence="2">The sequence shown here is derived from an EMBL/GenBank/DDBJ whole genome shotgun (WGS) entry which is preliminary data.</text>
</comment>
<dbReference type="EMBL" id="PYBV01000062">
    <property type="protein sequence ID" value="PYC63456.1"/>
    <property type="molecule type" value="Genomic_DNA"/>
</dbReference>
<proteinExistence type="predicted"/>
<sequence>MTVLHTPPASPDLDESTAHLRIAESVTSRESSLTQLSTFFDWFTPLRDRSFTDVDRVPLDDMQGWLTDPDTGNLRHSSGRFYSVHGLDIQSPEGPVPRWSQPIIDQPEVGILGILVKKFDGVLHCLMQAKVEPGNCNGLQLSPTVQATRSNYTGVHRGRPVPYLEYFRDLTGHTILADVRQSEQGSWFYQKRNRNMVIEVTDEVETLDEFCWLTIGQVHELLALDDIINMDSRTVLACLPFDGAEPLATPPGDDFRAALLRSFRAGHGARHTTRQILAWLTDVRTRTEVLTRPVPLRDLPGWQRDPAAIAHESGRFFEVIGVHVKAGGREVAEWSQPMIRPQGVGVAAFLVTRIDGVLHALVRAIAQPGYKDVAELAPTVQCVPGNYDVLPEAARPRFLDAVLDATPERIRYDVTLSEEGGRFYHARNRYMVVEVDDDPRFDHPDFRWMPMHQLAGLLRHSYYVNVEARSLVACLHSLSGA</sequence>
<feature type="domain" description="dTDP-4-dehydro-6-deoxy-alpha-D-glucopyranose 2,3-dehydratase" evidence="1">
    <location>
        <begin position="274"/>
        <end position="475"/>
    </location>
</feature>
<evidence type="ECO:0000313" key="2">
    <source>
        <dbReference type="EMBL" id="PYC63456.1"/>
    </source>
</evidence>
<keyword evidence="3" id="KW-1185">Reference proteome</keyword>
<dbReference type="GO" id="GO:0016829">
    <property type="term" value="F:lyase activity"/>
    <property type="evidence" value="ECO:0007669"/>
    <property type="project" value="InterPro"/>
</dbReference>
<gene>
    <name evidence="2" type="ORF">C7C45_31970</name>
</gene>
<protein>
    <submittedName>
        <fullName evidence="2">NDP-hexose 2,3-dehydratase</fullName>
    </submittedName>
</protein>
<dbReference type="RefSeq" id="WP_110568493.1">
    <property type="nucleotide sequence ID" value="NZ_PYBV01000062.1"/>
</dbReference>
<reference evidence="2 3" key="1">
    <citation type="submission" date="2018-03" db="EMBL/GenBank/DDBJ databases">
        <title>Bioinformatic expansion and discovery of thiopeptide antibiotics.</title>
        <authorList>
            <person name="Schwalen C.J."/>
            <person name="Hudson G.A."/>
            <person name="Mitchell D.A."/>
        </authorList>
    </citation>
    <scope>NUCLEOTIDE SEQUENCE [LARGE SCALE GENOMIC DNA]</scope>
    <source>
        <strain evidence="2 3">NRRL 8041</strain>
    </source>
</reference>
<accession>A0A318NK59</accession>
<dbReference type="Gene3D" id="3.90.79.40">
    <property type="entry name" value="EvaA sugar 2,3-dehydratase subunit"/>
    <property type="match status" value="2"/>
</dbReference>
<organism evidence="2 3">
    <name type="scientific">Micromonospora arborensis</name>
    <dbReference type="NCBI Taxonomy" id="2116518"/>
    <lineage>
        <taxon>Bacteria</taxon>
        <taxon>Bacillati</taxon>
        <taxon>Actinomycetota</taxon>
        <taxon>Actinomycetes</taxon>
        <taxon>Micromonosporales</taxon>
        <taxon>Micromonosporaceae</taxon>
        <taxon>Micromonospora</taxon>
    </lineage>
</organism>
<name>A0A318NK59_9ACTN</name>
<dbReference type="InterPro" id="IPR038153">
    <property type="entry name" value="EvaA-like_sf"/>
</dbReference>
<evidence type="ECO:0000259" key="1">
    <source>
        <dbReference type="Pfam" id="PF03559"/>
    </source>
</evidence>
<dbReference type="Proteomes" id="UP000248333">
    <property type="component" value="Unassembled WGS sequence"/>
</dbReference>
<dbReference type="AlphaFoldDB" id="A0A318NK59"/>
<dbReference type="InterPro" id="IPR005212">
    <property type="entry name" value="EvaA-like"/>
</dbReference>
<dbReference type="OrthoDB" id="9814961at2"/>
<feature type="domain" description="dTDP-4-dehydro-6-deoxy-alpha-D-glucopyranose 2,3-dehydratase" evidence="1">
    <location>
        <begin position="38"/>
        <end position="239"/>
    </location>
</feature>